<comment type="caution">
    <text evidence="1">The sequence shown here is derived from an EMBL/GenBank/DDBJ whole genome shotgun (WGS) entry which is preliminary data.</text>
</comment>
<evidence type="ECO:0000313" key="1">
    <source>
        <dbReference type="EMBL" id="KAI3798658.1"/>
    </source>
</evidence>
<gene>
    <name evidence="1" type="ORF">L1987_33936</name>
</gene>
<proteinExistence type="predicted"/>
<name>A0ACB9HT82_9ASTR</name>
<reference evidence="2" key="1">
    <citation type="journal article" date="2022" name="Mol. Ecol. Resour.">
        <title>The genomes of chicory, endive, great burdock and yacon provide insights into Asteraceae palaeo-polyploidization history and plant inulin production.</title>
        <authorList>
            <person name="Fan W."/>
            <person name="Wang S."/>
            <person name="Wang H."/>
            <person name="Wang A."/>
            <person name="Jiang F."/>
            <person name="Liu H."/>
            <person name="Zhao H."/>
            <person name="Xu D."/>
            <person name="Zhang Y."/>
        </authorList>
    </citation>
    <scope>NUCLEOTIDE SEQUENCE [LARGE SCALE GENOMIC DNA]</scope>
    <source>
        <strain evidence="2">cv. Yunnan</strain>
    </source>
</reference>
<evidence type="ECO:0000313" key="2">
    <source>
        <dbReference type="Proteomes" id="UP001056120"/>
    </source>
</evidence>
<organism evidence="1 2">
    <name type="scientific">Smallanthus sonchifolius</name>
    <dbReference type="NCBI Taxonomy" id="185202"/>
    <lineage>
        <taxon>Eukaryota</taxon>
        <taxon>Viridiplantae</taxon>
        <taxon>Streptophyta</taxon>
        <taxon>Embryophyta</taxon>
        <taxon>Tracheophyta</taxon>
        <taxon>Spermatophyta</taxon>
        <taxon>Magnoliopsida</taxon>
        <taxon>eudicotyledons</taxon>
        <taxon>Gunneridae</taxon>
        <taxon>Pentapetalae</taxon>
        <taxon>asterids</taxon>
        <taxon>campanulids</taxon>
        <taxon>Asterales</taxon>
        <taxon>Asteraceae</taxon>
        <taxon>Asteroideae</taxon>
        <taxon>Heliantheae alliance</taxon>
        <taxon>Millerieae</taxon>
        <taxon>Smallanthus</taxon>
    </lineage>
</organism>
<dbReference type="Proteomes" id="UP001056120">
    <property type="component" value="Linkage Group LG11"/>
</dbReference>
<protein>
    <submittedName>
        <fullName evidence="1">Uncharacterized protein</fullName>
    </submittedName>
</protein>
<keyword evidence="2" id="KW-1185">Reference proteome</keyword>
<sequence length="90" mass="9956">MLLKAESCYCFWYIFLHKIKSLYMLLVVSCRGFPTIPRLDPSNRKLVTVGMSDSPLALLLCMTHVAHDGKDVVALVTSVEVPVNGSKTEG</sequence>
<reference evidence="1 2" key="2">
    <citation type="journal article" date="2022" name="Mol. Ecol. Resour.">
        <title>The genomes of chicory, endive, great burdock and yacon provide insights into Asteraceae paleo-polyploidization history and plant inulin production.</title>
        <authorList>
            <person name="Fan W."/>
            <person name="Wang S."/>
            <person name="Wang H."/>
            <person name="Wang A."/>
            <person name="Jiang F."/>
            <person name="Liu H."/>
            <person name="Zhao H."/>
            <person name="Xu D."/>
            <person name="Zhang Y."/>
        </authorList>
    </citation>
    <scope>NUCLEOTIDE SEQUENCE [LARGE SCALE GENOMIC DNA]</scope>
    <source>
        <strain evidence="2">cv. Yunnan</strain>
        <tissue evidence="1">Leaves</tissue>
    </source>
</reference>
<accession>A0ACB9HT82</accession>
<dbReference type="EMBL" id="CM042028">
    <property type="protein sequence ID" value="KAI3798658.1"/>
    <property type="molecule type" value="Genomic_DNA"/>
</dbReference>